<gene>
    <name evidence="1" type="ORF">HPB47_008801</name>
</gene>
<name>A0AC60P3V0_IXOPE</name>
<dbReference type="Proteomes" id="UP000805193">
    <property type="component" value="Unassembled WGS sequence"/>
</dbReference>
<feature type="non-terminal residue" evidence="1">
    <location>
        <position position="1"/>
    </location>
</feature>
<protein>
    <submittedName>
        <fullName evidence="1">Uncharacterized protein</fullName>
    </submittedName>
</protein>
<keyword evidence="2" id="KW-1185">Reference proteome</keyword>
<accession>A0AC60P3V0</accession>
<evidence type="ECO:0000313" key="2">
    <source>
        <dbReference type="Proteomes" id="UP000805193"/>
    </source>
</evidence>
<reference evidence="1 2" key="1">
    <citation type="journal article" date="2020" name="Cell">
        <title>Large-Scale Comparative Analyses of Tick Genomes Elucidate Their Genetic Diversity and Vector Capacities.</title>
        <authorList>
            <consortium name="Tick Genome and Microbiome Consortium (TIGMIC)"/>
            <person name="Jia N."/>
            <person name="Wang J."/>
            <person name="Shi W."/>
            <person name="Du L."/>
            <person name="Sun Y."/>
            <person name="Zhan W."/>
            <person name="Jiang J.F."/>
            <person name="Wang Q."/>
            <person name="Zhang B."/>
            <person name="Ji P."/>
            <person name="Bell-Sakyi L."/>
            <person name="Cui X.M."/>
            <person name="Yuan T.T."/>
            <person name="Jiang B.G."/>
            <person name="Yang W.F."/>
            <person name="Lam T.T."/>
            <person name="Chang Q.C."/>
            <person name="Ding S.J."/>
            <person name="Wang X.J."/>
            <person name="Zhu J.G."/>
            <person name="Ruan X.D."/>
            <person name="Zhao L."/>
            <person name="Wei J.T."/>
            <person name="Ye R.Z."/>
            <person name="Que T.C."/>
            <person name="Du C.H."/>
            <person name="Zhou Y.H."/>
            <person name="Cheng J.X."/>
            <person name="Dai P.F."/>
            <person name="Guo W.B."/>
            <person name="Han X.H."/>
            <person name="Huang E.J."/>
            <person name="Li L.F."/>
            <person name="Wei W."/>
            <person name="Gao Y.C."/>
            <person name="Liu J.Z."/>
            <person name="Shao H.Z."/>
            <person name="Wang X."/>
            <person name="Wang C.C."/>
            <person name="Yang T.C."/>
            <person name="Huo Q.B."/>
            <person name="Li W."/>
            <person name="Chen H.Y."/>
            <person name="Chen S.E."/>
            <person name="Zhou L.G."/>
            <person name="Ni X.B."/>
            <person name="Tian J.H."/>
            <person name="Sheng Y."/>
            <person name="Liu T."/>
            <person name="Pan Y.S."/>
            <person name="Xia L.Y."/>
            <person name="Li J."/>
            <person name="Zhao F."/>
            <person name="Cao W.C."/>
        </authorList>
    </citation>
    <scope>NUCLEOTIDE SEQUENCE [LARGE SCALE GENOMIC DNA]</scope>
    <source>
        <strain evidence="1">Iper-2018</strain>
    </source>
</reference>
<feature type="non-terminal residue" evidence="1">
    <location>
        <position position="105"/>
    </location>
</feature>
<organism evidence="1 2">
    <name type="scientific">Ixodes persulcatus</name>
    <name type="common">Taiga tick</name>
    <dbReference type="NCBI Taxonomy" id="34615"/>
    <lineage>
        <taxon>Eukaryota</taxon>
        <taxon>Metazoa</taxon>
        <taxon>Ecdysozoa</taxon>
        <taxon>Arthropoda</taxon>
        <taxon>Chelicerata</taxon>
        <taxon>Arachnida</taxon>
        <taxon>Acari</taxon>
        <taxon>Parasitiformes</taxon>
        <taxon>Ixodida</taxon>
        <taxon>Ixodoidea</taxon>
        <taxon>Ixodidae</taxon>
        <taxon>Ixodinae</taxon>
        <taxon>Ixodes</taxon>
    </lineage>
</organism>
<dbReference type="EMBL" id="JABSTQ010011210">
    <property type="protein sequence ID" value="KAG0414048.1"/>
    <property type="molecule type" value="Genomic_DNA"/>
</dbReference>
<comment type="caution">
    <text evidence="1">The sequence shown here is derived from an EMBL/GenBank/DDBJ whole genome shotgun (WGS) entry which is preliminary data.</text>
</comment>
<proteinExistence type="predicted"/>
<evidence type="ECO:0000313" key="1">
    <source>
        <dbReference type="EMBL" id="KAG0414048.1"/>
    </source>
</evidence>
<sequence length="105" mass="12099">SRHGLLHILHMRDEDFRRQFRFEKADLGALLSALKVPESFTSAQGVVVRDDEALCFMLRRLAYPKWTLVYRRVQPSGDAKGFTARTSRRRQRSSSTVNCSLRVAC</sequence>